<sequence length="284" mass="33030">MDMPGVDLRVIMYRLNVLSKSKPVKQKKRKFAPHIIEAVRQEVTKFLVTRFIREVEYPDWISNIMMIKKVTGKWGMCIDLTNMNKACPKDSFPLPSIDRLVDAFTGHKVMSFMDAFSGYNQILLGRGLFCYRVMPFGLKNAGATYQRLVNKIFKEQIGHSLEVYINDMLVKSESMEKHVRNLIDAFAMLRAHNMKLNPEKFAFGVWAGKFLGFMILERGIEANLEKNPSHRRDALLVVALNRFISRMANKCLPYFRSLRKPFSWTEECQTTFEQPKEYLNSPHC</sequence>
<dbReference type="EMBL" id="SMMG02000006">
    <property type="protein sequence ID" value="KAA3471108.1"/>
    <property type="molecule type" value="Genomic_DNA"/>
</dbReference>
<dbReference type="InterPro" id="IPR043502">
    <property type="entry name" value="DNA/RNA_pol_sf"/>
</dbReference>
<keyword evidence="3" id="KW-1185">Reference proteome</keyword>
<dbReference type="Gene3D" id="3.10.10.10">
    <property type="entry name" value="HIV Type 1 Reverse Transcriptase, subunit A, domain 1"/>
    <property type="match status" value="1"/>
</dbReference>
<reference evidence="3" key="1">
    <citation type="journal article" date="2019" name="Plant Biotechnol. J.">
        <title>Genome sequencing of the Australian wild diploid species Gossypium australe highlights disease resistance and delayed gland morphogenesis.</title>
        <authorList>
            <person name="Cai Y."/>
            <person name="Cai X."/>
            <person name="Wang Q."/>
            <person name="Wang P."/>
            <person name="Zhang Y."/>
            <person name="Cai C."/>
            <person name="Xu Y."/>
            <person name="Wang K."/>
            <person name="Zhou Z."/>
            <person name="Wang C."/>
            <person name="Geng S."/>
            <person name="Li B."/>
            <person name="Dong Q."/>
            <person name="Hou Y."/>
            <person name="Wang H."/>
            <person name="Ai P."/>
            <person name="Liu Z."/>
            <person name="Yi F."/>
            <person name="Sun M."/>
            <person name="An G."/>
            <person name="Cheng J."/>
            <person name="Zhang Y."/>
            <person name="Shi Q."/>
            <person name="Xie Y."/>
            <person name="Shi X."/>
            <person name="Chang Y."/>
            <person name="Huang F."/>
            <person name="Chen Y."/>
            <person name="Hong S."/>
            <person name="Mi L."/>
            <person name="Sun Q."/>
            <person name="Zhang L."/>
            <person name="Zhou B."/>
            <person name="Peng R."/>
            <person name="Zhang X."/>
            <person name="Liu F."/>
        </authorList>
    </citation>
    <scope>NUCLEOTIDE SEQUENCE [LARGE SCALE GENOMIC DNA]</scope>
    <source>
        <strain evidence="3">cv. PA1801</strain>
    </source>
</reference>
<dbReference type="Gene3D" id="3.30.70.270">
    <property type="match status" value="2"/>
</dbReference>
<dbReference type="Pfam" id="PF00078">
    <property type="entry name" value="RVT_1"/>
    <property type="match status" value="1"/>
</dbReference>
<dbReference type="InterPro" id="IPR000477">
    <property type="entry name" value="RT_dom"/>
</dbReference>
<dbReference type="InterPro" id="IPR053134">
    <property type="entry name" value="RNA-dir_DNA_polymerase"/>
</dbReference>
<dbReference type="CDD" id="cd01647">
    <property type="entry name" value="RT_LTR"/>
    <property type="match status" value="1"/>
</dbReference>
<protein>
    <submittedName>
        <fullName evidence="2">Transposon Ty3-G Gag-Pol polyprotein</fullName>
    </submittedName>
</protein>
<dbReference type="Proteomes" id="UP000325315">
    <property type="component" value="Unassembled WGS sequence"/>
</dbReference>
<proteinExistence type="predicted"/>
<dbReference type="PANTHER" id="PTHR24559:SF430">
    <property type="entry name" value="RNA-DIRECTED DNA POLYMERASE"/>
    <property type="match status" value="1"/>
</dbReference>
<gene>
    <name evidence="2" type="ORF">EPI10_016762</name>
</gene>
<dbReference type="AlphaFoldDB" id="A0A5B6VPX4"/>
<evidence type="ECO:0000313" key="3">
    <source>
        <dbReference type="Proteomes" id="UP000325315"/>
    </source>
</evidence>
<evidence type="ECO:0000313" key="2">
    <source>
        <dbReference type="EMBL" id="KAA3471108.1"/>
    </source>
</evidence>
<comment type="caution">
    <text evidence="2">The sequence shown here is derived from an EMBL/GenBank/DDBJ whole genome shotgun (WGS) entry which is preliminary data.</text>
</comment>
<evidence type="ECO:0000259" key="1">
    <source>
        <dbReference type="Pfam" id="PF00078"/>
    </source>
</evidence>
<accession>A0A5B6VPX4</accession>
<dbReference type="PANTHER" id="PTHR24559">
    <property type="entry name" value="TRANSPOSON TY3-I GAG-POL POLYPROTEIN"/>
    <property type="match status" value="1"/>
</dbReference>
<dbReference type="SUPFAM" id="SSF56672">
    <property type="entry name" value="DNA/RNA polymerases"/>
    <property type="match status" value="1"/>
</dbReference>
<organism evidence="2 3">
    <name type="scientific">Gossypium australe</name>
    <dbReference type="NCBI Taxonomy" id="47621"/>
    <lineage>
        <taxon>Eukaryota</taxon>
        <taxon>Viridiplantae</taxon>
        <taxon>Streptophyta</taxon>
        <taxon>Embryophyta</taxon>
        <taxon>Tracheophyta</taxon>
        <taxon>Spermatophyta</taxon>
        <taxon>Magnoliopsida</taxon>
        <taxon>eudicotyledons</taxon>
        <taxon>Gunneridae</taxon>
        <taxon>Pentapetalae</taxon>
        <taxon>rosids</taxon>
        <taxon>malvids</taxon>
        <taxon>Malvales</taxon>
        <taxon>Malvaceae</taxon>
        <taxon>Malvoideae</taxon>
        <taxon>Gossypium</taxon>
    </lineage>
</organism>
<feature type="domain" description="Reverse transcriptase" evidence="1">
    <location>
        <begin position="126"/>
        <end position="215"/>
    </location>
</feature>
<dbReference type="InterPro" id="IPR043128">
    <property type="entry name" value="Rev_trsase/Diguanyl_cyclase"/>
</dbReference>
<dbReference type="OrthoDB" id="101614at2759"/>
<dbReference type="FunFam" id="3.30.70.270:FF:000003">
    <property type="entry name" value="Transposon Ty3-G Gag-Pol polyprotein"/>
    <property type="match status" value="1"/>
</dbReference>
<name>A0A5B6VPX4_9ROSI</name>